<evidence type="ECO:0000256" key="7">
    <source>
        <dbReference type="SAM" id="MobiDB-lite"/>
    </source>
</evidence>
<feature type="zinc finger region" description="C3H1-type" evidence="6">
    <location>
        <begin position="2"/>
        <end position="29"/>
    </location>
</feature>
<gene>
    <name evidence="9" type="ORF">TorRG33x02_040880</name>
</gene>
<dbReference type="PROSITE" id="PS50103">
    <property type="entry name" value="ZF_C3H1"/>
    <property type="match status" value="1"/>
</dbReference>
<evidence type="ECO:0000313" key="10">
    <source>
        <dbReference type="Proteomes" id="UP000237000"/>
    </source>
</evidence>
<dbReference type="STRING" id="63057.A0A2P5FR77"/>
<feature type="domain" description="C3H1-type" evidence="8">
    <location>
        <begin position="2"/>
        <end position="29"/>
    </location>
</feature>
<proteinExistence type="predicted"/>
<evidence type="ECO:0000256" key="1">
    <source>
        <dbReference type="ARBA" id="ARBA00004123"/>
    </source>
</evidence>
<feature type="region of interest" description="Disordered" evidence="7">
    <location>
        <begin position="41"/>
        <end position="105"/>
    </location>
</feature>
<dbReference type="SUPFAM" id="SSF90229">
    <property type="entry name" value="CCCH zinc finger"/>
    <property type="match status" value="1"/>
</dbReference>
<sequence length="374" mass="41171">MPVKKEVCRNFQRGSCQYGQRCKFLHVTSQQQKPPNNIFSYQQQQQQKPNPYGFGVQNNPQPKGAPDFGSKSNQFKPFENSWTRSSAHTATSTSEKQSQATNHKCTDPESCRRIIVEDFEQERPLWRLTCYGHWKNAPCDIVGDISYEELRAAAYDDAKRGLSLPSIVDRERNLVNSKVLEFENLCKSGSTTRNSTPANQNTFPVTGPNAFSQNAQGAPASVSSFSQLGTSLNMGFGPRHPAPLNNPVVQPNPFGVSGQTSSAFGIKDLSSQSQGSTFTPTPFFGNNSFMRAESNPFTTSTVSNQFLGATNNHSPVPFMGLNFSSNANGPVTTELQQGFRKKHLQMHFVTRNSNACCAVTGKTLISSELEVAFV</sequence>
<dbReference type="OrthoDB" id="250836at2759"/>
<keyword evidence="3 6" id="KW-0863">Zinc-finger</keyword>
<comment type="caution">
    <text evidence="9">The sequence shown here is derived from an EMBL/GenBank/DDBJ whole genome shotgun (WGS) entry which is preliminary data.</text>
</comment>
<dbReference type="FunCoup" id="A0A2P5FR77">
    <property type="interactions" value="1543"/>
</dbReference>
<dbReference type="PANTHER" id="PTHR46527">
    <property type="entry name" value="NUCLEOPORIN-LIKE PROTEIN 2"/>
    <property type="match status" value="1"/>
</dbReference>
<dbReference type="EMBL" id="JXTC01000014">
    <property type="protein sequence ID" value="POO00310.1"/>
    <property type="molecule type" value="Genomic_DNA"/>
</dbReference>
<evidence type="ECO:0000313" key="9">
    <source>
        <dbReference type="EMBL" id="POO00310.1"/>
    </source>
</evidence>
<dbReference type="Proteomes" id="UP000237000">
    <property type="component" value="Unassembled WGS sequence"/>
</dbReference>
<dbReference type="InterPro" id="IPR051767">
    <property type="entry name" value="Nucleoporin_NUP42"/>
</dbReference>
<feature type="compositionally biased region" description="Low complexity" evidence="7">
    <location>
        <begin position="81"/>
        <end position="94"/>
    </location>
</feature>
<dbReference type="SMART" id="SM00356">
    <property type="entry name" value="ZnF_C3H1"/>
    <property type="match status" value="1"/>
</dbReference>
<dbReference type="Gene3D" id="4.10.1000.10">
    <property type="entry name" value="Zinc finger, CCCH-type"/>
    <property type="match status" value="1"/>
</dbReference>
<evidence type="ECO:0000256" key="2">
    <source>
        <dbReference type="ARBA" id="ARBA00022723"/>
    </source>
</evidence>
<protein>
    <submittedName>
        <fullName evidence="9">Zinc finger, CCCH-type</fullName>
    </submittedName>
</protein>
<evidence type="ECO:0000256" key="5">
    <source>
        <dbReference type="ARBA" id="ARBA00023242"/>
    </source>
</evidence>
<dbReference type="InterPro" id="IPR036855">
    <property type="entry name" value="Znf_CCCH_sf"/>
</dbReference>
<keyword evidence="5" id="KW-0539">Nucleus</keyword>
<dbReference type="InterPro" id="IPR000571">
    <property type="entry name" value="Znf_CCCH"/>
</dbReference>
<comment type="subcellular location">
    <subcellularLocation>
        <location evidence="1">Nucleus</location>
    </subcellularLocation>
</comment>
<dbReference type="Pfam" id="PF00642">
    <property type="entry name" value="zf-CCCH"/>
    <property type="match status" value="1"/>
</dbReference>
<dbReference type="InParanoid" id="A0A2P5FR77"/>
<name>A0A2P5FR77_TREOI</name>
<dbReference type="PANTHER" id="PTHR46527:SF1">
    <property type="entry name" value="NUCLEOPORIN NUP42"/>
    <property type="match status" value="1"/>
</dbReference>
<accession>A0A2P5FR77</accession>
<keyword evidence="10" id="KW-1185">Reference proteome</keyword>
<keyword evidence="2 6" id="KW-0479">Metal-binding</keyword>
<dbReference type="AlphaFoldDB" id="A0A2P5FR77"/>
<evidence type="ECO:0000256" key="4">
    <source>
        <dbReference type="ARBA" id="ARBA00022833"/>
    </source>
</evidence>
<reference evidence="10" key="1">
    <citation type="submission" date="2016-06" db="EMBL/GenBank/DDBJ databases">
        <title>Parallel loss of symbiosis genes in relatives of nitrogen-fixing non-legume Parasponia.</title>
        <authorList>
            <person name="Van Velzen R."/>
            <person name="Holmer R."/>
            <person name="Bu F."/>
            <person name="Rutten L."/>
            <person name="Van Zeijl A."/>
            <person name="Liu W."/>
            <person name="Santuari L."/>
            <person name="Cao Q."/>
            <person name="Sharma T."/>
            <person name="Shen D."/>
            <person name="Roswanjaya Y."/>
            <person name="Wardhani T."/>
            <person name="Kalhor M.S."/>
            <person name="Jansen J."/>
            <person name="Van den Hoogen J."/>
            <person name="Gungor B."/>
            <person name="Hartog M."/>
            <person name="Hontelez J."/>
            <person name="Verver J."/>
            <person name="Yang W.-C."/>
            <person name="Schijlen E."/>
            <person name="Repin R."/>
            <person name="Schilthuizen M."/>
            <person name="Schranz E."/>
            <person name="Heidstra R."/>
            <person name="Miyata K."/>
            <person name="Fedorova E."/>
            <person name="Kohlen W."/>
            <person name="Bisseling T."/>
            <person name="Smit S."/>
            <person name="Geurts R."/>
        </authorList>
    </citation>
    <scope>NUCLEOTIDE SEQUENCE [LARGE SCALE GENOMIC DNA]</scope>
    <source>
        <strain evidence="10">cv. RG33-2</strain>
    </source>
</reference>
<evidence type="ECO:0000256" key="6">
    <source>
        <dbReference type="PROSITE-ProRule" id="PRU00723"/>
    </source>
</evidence>
<evidence type="ECO:0000256" key="3">
    <source>
        <dbReference type="ARBA" id="ARBA00022771"/>
    </source>
</evidence>
<keyword evidence="4 6" id="KW-0862">Zinc</keyword>
<dbReference type="GO" id="GO:0005634">
    <property type="term" value="C:nucleus"/>
    <property type="evidence" value="ECO:0007669"/>
    <property type="project" value="UniProtKB-SubCell"/>
</dbReference>
<evidence type="ECO:0000259" key="8">
    <source>
        <dbReference type="PROSITE" id="PS50103"/>
    </source>
</evidence>
<dbReference type="GO" id="GO:0008270">
    <property type="term" value="F:zinc ion binding"/>
    <property type="evidence" value="ECO:0007669"/>
    <property type="project" value="UniProtKB-KW"/>
</dbReference>
<organism evidence="9 10">
    <name type="scientific">Trema orientale</name>
    <name type="common">Charcoal tree</name>
    <name type="synonym">Celtis orientalis</name>
    <dbReference type="NCBI Taxonomy" id="63057"/>
    <lineage>
        <taxon>Eukaryota</taxon>
        <taxon>Viridiplantae</taxon>
        <taxon>Streptophyta</taxon>
        <taxon>Embryophyta</taxon>
        <taxon>Tracheophyta</taxon>
        <taxon>Spermatophyta</taxon>
        <taxon>Magnoliopsida</taxon>
        <taxon>eudicotyledons</taxon>
        <taxon>Gunneridae</taxon>
        <taxon>Pentapetalae</taxon>
        <taxon>rosids</taxon>
        <taxon>fabids</taxon>
        <taxon>Rosales</taxon>
        <taxon>Cannabaceae</taxon>
        <taxon>Trema</taxon>
    </lineage>
</organism>